<dbReference type="AlphaFoldDB" id="A0A9P0HSR9"/>
<evidence type="ECO:0000256" key="1">
    <source>
        <dbReference type="SAM" id="MobiDB-lite"/>
    </source>
</evidence>
<keyword evidence="3" id="KW-1185">Reference proteome</keyword>
<feature type="region of interest" description="Disordered" evidence="1">
    <location>
        <begin position="70"/>
        <end position="92"/>
    </location>
</feature>
<evidence type="ECO:0000313" key="3">
    <source>
        <dbReference type="Proteomes" id="UP001152798"/>
    </source>
</evidence>
<organism evidence="2 3">
    <name type="scientific">Nezara viridula</name>
    <name type="common">Southern green stink bug</name>
    <name type="synonym">Cimex viridulus</name>
    <dbReference type="NCBI Taxonomy" id="85310"/>
    <lineage>
        <taxon>Eukaryota</taxon>
        <taxon>Metazoa</taxon>
        <taxon>Ecdysozoa</taxon>
        <taxon>Arthropoda</taxon>
        <taxon>Hexapoda</taxon>
        <taxon>Insecta</taxon>
        <taxon>Pterygota</taxon>
        <taxon>Neoptera</taxon>
        <taxon>Paraneoptera</taxon>
        <taxon>Hemiptera</taxon>
        <taxon>Heteroptera</taxon>
        <taxon>Panheteroptera</taxon>
        <taxon>Pentatomomorpha</taxon>
        <taxon>Pentatomoidea</taxon>
        <taxon>Pentatomidae</taxon>
        <taxon>Pentatominae</taxon>
        <taxon>Nezara</taxon>
    </lineage>
</organism>
<reference evidence="2" key="1">
    <citation type="submission" date="2022-01" db="EMBL/GenBank/DDBJ databases">
        <authorList>
            <person name="King R."/>
        </authorList>
    </citation>
    <scope>NUCLEOTIDE SEQUENCE</scope>
</reference>
<accession>A0A9P0HSR9</accession>
<dbReference type="Proteomes" id="UP001152798">
    <property type="component" value="Chromosome 7"/>
</dbReference>
<sequence length="92" mass="9970">MRKCTVSSSRPAVPQGIADSGSLSRLHLHCSSRAPDLCRTSLKCLLFRRGDGGLSLLDFQIDLTQCRFGAPLGAPKPWGGKRRGPRSTEQGF</sequence>
<gene>
    <name evidence="2" type="ORF">NEZAVI_LOCUS14871</name>
</gene>
<evidence type="ECO:0000313" key="2">
    <source>
        <dbReference type="EMBL" id="CAH1407062.1"/>
    </source>
</evidence>
<name>A0A9P0HSR9_NEZVI</name>
<proteinExistence type="predicted"/>
<protein>
    <submittedName>
        <fullName evidence="2">Uncharacterized protein</fullName>
    </submittedName>
</protein>
<dbReference type="EMBL" id="OV725083">
    <property type="protein sequence ID" value="CAH1407062.1"/>
    <property type="molecule type" value="Genomic_DNA"/>
</dbReference>